<evidence type="ECO:0000313" key="4">
    <source>
        <dbReference type="Proteomes" id="UP000182498"/>
    </source>
</evidence>
<accession>A0A0X2NK22</accession>
<dbReference type="GO" id="GO:0046556">
    <property type="term" value="F:alpha-L-arabinofuranosidase activity"/>
    <property type="evidence" value="ECO:0007669"/>
    <property type="project" value="InterPro"/>
</dbReference>
<dbReference type="Gene3D" id="2.80.10.50">
    <property type="match status" value="1"/>
</dbReference>
<organism evidence="3 4">
    <name type="scientific">Corynebacterium variabile</name>
    <dbReference type="NCBI Taxonomy" id="1727"/>
    <lineage>
        <taxon>Bacteria</taxon>
        <taxon>Bacillati</taxon>
        <taxon>Actinomycetota</taxon>
        <taxon>Actinomycetes</taxon>
        <taxon>Mycobacteriales</taxon>
        <taxon>Corynebacteriaceae</taxon>
        <taxon>Corynebacterium</taxon>
    </lineage>
</organism>
<dbReference type="InterPro" id="IPR007934">
    <property type="entry name" value="AbfB_ABD"/>
</dbReference>
<reference evidence="4" key="1">
    <citation type="submission" date="2015-11" db="EMBL/GenBank/DDBJ databases">
        <authorList>
            <person name="Dugat-Bony E."/>
        </authorList>
    </citation>
    <scope>NUCLEOTIDE SEQUENCE [LARGE SCALE GENOMIC DNA]</scope>
    <source>
        <strain evidence="4">Mu292</strain>
    </source>
</reference>
<dbReference type="AlphaFoldDB" id="A0A0X2NK22"/>
<proteinExistence type="predicted"/>
<dbReference type="RefSeq" id="WP_082796440.1">
    <property type="nucleotide sequence ID" value="NZ_FAUH01000006.1"/>
</dbReference>
<dbReference type="GO" id="GO:0046373">
    <property type="term" value="P:L-arabinose metabolic process"/>
    <property type="evidence" value="ECO:0007669"/>
    <property type="project" value="InterPro"/>
</dbReference>
<dbReference type="InterPro" id="IPR036195">
    <property type="entry name" value="AbfB_ABD_sf"/>
</dbReference>
<dbReference type="SUPFAM" id="SSF110221">
    <property type="entry name" value="AbfB domain"/>
    <property type="match status" value="1"/>
</dbReference>
<name>A0A0X2NK22_9CORY</name>
<dbReference type="OrthoDB" id="4415379at2"/>
<feature type="compositionally biased region" description="Polar residues" evidence="1">
    <location>
        <begin position="159"/>
        <end position="171"/>
    </location>
</feature>
<keyword evidence="4" id="KW-1185">Reference proteome</keyword>
<dbReference type="Pfam" id="PF05270">
    <property type="entry name" value="AbfB"/>
    <property type="match status" value="1"/>
</dbReference>
<evidence type="ECO:0000259" key="2">
    <source>
        <dbReference type="Pfam" id="PF05270"/>
    </source>
</evidence>
<sequence length="327" mass="33224">MTSTDTSLNSPVRDSIITRTRTAAKRGLVAAITTVAATGLAMTAGGTVAAAPSVSVMSTKAGDGGLSEKTCNASSPQVRVDSFDVPGMAACYELTAASGWVAVNITGSYGVVNNLTSPVSVAFKLPDGAVYWQATVAPGEVHSIDVDRNGSTVVELQVSPVSSPNGPSTGELTPGPDADGNDNVVSLRSAGNRVAGQVARINWSGVVNSPLTRNSGFTDRLDGSFKVVDALDGSGCISLESAAYPDTYLHTTTGSGVAASINPDPTAATWCATDAATPVTGKYLASATNQSRVLTTGTATNRPLTTTTTRNVESAWFVDTALAFPGN</sequence>
<evidence type="ECO:0000313" key="3">
    <source>
        <dbReference type="EMBL" id="CUU65845.1"/>
    </source>
</evidence>
<gene>
    <name evidence="3" type="ORF">CVAR292_01180</name>
</gene>
<dbReference type="EMBL" id="FAUH01000006">
    <property type="protein sequence ID" value="CUU65845.1"/>
    <property type="molecule type" value="Genomic_DNA"/>
</dbReference>
<protein>
    <submittedName>
        <fullName evidence="3">Alpha-L-arabinofuranosidase B (ABFB)</fullName>
    </submittedName>
</protein>
<evidence type="ECO:0000256" key="1">
    <source>
        <dbReference type="SAM" id="MobiDB-lite"/>
    </source>
</evidence>
<dbReference type="Proteomes" id="UP000182498">
    <property type="component" value="Unassembled WGS sequence"/>
</dbReference>
<feature type="domain" description="Alpha-L-arabinofuranosidase B arabinose-binding" evidence="2">
    <location>
        <begin position="205"/>
        <end position="253"/>
    </location>
</feature>
<feature type="region of interest" description="Disordered" evidence="1">
    <location>
        <begin position="159"/>
        <end position="179"/>
    </location>
</feature>